<evidence type="ECO:0000256" key="3">
    <source>
        <dbReference type="ARBA" id="ARBA00022833"/>
    </source>
</evidence>
<dbReference type="EMBL" id="JBEDNZ010000020">
    <property type="protein sequence ID" value="KAL0819985.1"/>
    <property type="molecule type" value="Genomic_DNA"/>
</dbReference>
<dbReference type="Pfam" id="PF21789">
    <property type="entry name" value="TNP-like_RNaseH_C"/>
    <property type="match status" value="1"/>
</dbReference>
<keyword evidence="4 5" id="KW-0238">DNA-binding</keyword>
<evidence type="ECO:0000256" key="1">
    <source>
        <dbReference type="ARBA" id="ARBA00022723"/>
    </source>
</evidence>
<dbReference type="Pfam" id="PF21788">
    <property type="entry name" value="TNP-like_GBD"/>
    <property type="match status" value="1"/>
</dbReference>
<evidence type="ECO:0000313" key="8">
    <source>
        <dbReference type="EMBL" id="KAL0819985.1"/>
    </source>
</evidence>
<dbReference type="InterPro" id="IPR048366">
    <property type="entry name" value="TNP-like_GBD"/>
</dbReference>
<dbReference type="PROSITE" id="PS50950">
    <property type="entry name" value="ZF_THAP"/>
    <property type="match status" value="1"/>
</dbReference>
<evidence type="ECO:0000256" key="6">
    <source>
        <dbReference type="SAM" id="MobiDB-lite"/>
    </source>
</evidence>
<dbReference type="Pfam" id="PF05485">
    <property type="entry name" value="THAP"/>
    <property type="match status" value="1"/>
</dbReference>
<evidence type="ECO:0000313" key="9">
    <source>
        <dbReference type="Proteomes" id="UP001549921"/>
    </source>
</evidence>
<dbReference type="GO" id="GO:0008270">
    <property type="term" value="F:zinc ion binding"/>
    <property type="evidence" value="ECO:0007669"/>
    <property type="project" value="UniProtKB-KW"/>
</dbReference>
<dbReference type="SMART" id="SM00692">
    <property type="entry name" value="DM3"/>
    <property type="match status" value="1"/>
</dbReference>
<dbReference type="AlphaFoldDB" id="A0ABD0SJH3"/>
<protein>
    <recommendedName>
        <fullName evidence="7">THAP-type domain-containing protein</fullName>
    </recommendedName>
</protein>
<keyword evidence="3" id="KW-0862">Zinc</keyword>
<gene>
    <name evidence="8" type="ORF">ABMA28_007982</name>
</gene>
<feature type="region of interest" description="Disordered" evidence="6">
    <location>
        <begin position="184"/>
        <end position="212"/>
    </location>
</feature>
<dbReference type="SMART" id="SM00980">
    <property type="entry name" value="THAP"/>
    <property type="match status" value="1"/>
</dbReference>
<reference evidence="8 9" key="1">
    <citation type="submission" date="2024-06" db="EMBL/GenBank/DDBJ databases">
        <title>A chromosome-level genome assembly of beet webworm, Loxostege sticticalis.</title>
        <authorList>
            <person name="Zhang Y."/>
        </authorList>
    </citation>
    <scope>NUCLEOTIDE SEQUENCE [LARGE SCALE GENOMIC DNA]</scope>
    <source>
        <strain evidence="8">AQ028</strain>
        <tissue evidence="8">Male pupae</tissue>
    </source>
</reference>
<evidence type="ECO:0000256" key="5">
    <source>
        <dbReference type="PROSITE-ProRule" id="PRU00309"/>
    </source>
</evidence>
<dbReference type="InterPro" id="IPR048367">
    <property type="entry name" value="TNP-like_RNaseH_C"/>
</dbReference>
<dbReference type="GO" id="GO:0003677">
    <property type="term" value="F:DNA binding"/>
    <property type="evidence" value="ECO:0007669"/>
    <property type="project" value="UniProtKB-UniRule"/>
</dbReference>
<sequence>MPVTTCVVPGCPSKQPSSKLFTLPRTDALRALWMEYLLPIVPALGSLPKKRLINYKVCQRHFETEFIRNNRRKRNCGPTLFTSEEISSGQPSKPFPVHMLREYDHDYSCSVPMNSGLDDPVTRYVPETSGLRNNATDAVKDPVTCNVPETSGFNVFDTNAASAVKELNYRDTLEISRLGVDETHTEDAIKEGEDKTTRTSAEEDKSTKSRINPSTKRLIRVVSRDRIVKSIANLTPRCRKMYFKCRNIINSKRRLTWTFEERLEKATKMSENANFNELVDHMSPYAKTLFAMQIRLANKPKNLRRYTTNEKILALVLLKGSPKNYSMLQKMFILPSRRTLNNFTQTVKFGPGLNECLLRQLKSLVSNWDDRKKLCSIVFDEVALTPHLSFVESEDRVNGFVDFGEPEKKLCDHALVFMVRGIVGSWRQSFAYYLCEGTTPAAKLKNILRDVIDAITHIGLRPKAVVCDQGSTFQACLNSFREDMRRCQEQQRLTDNQVLINGHLLYIFFDPPHLIKGIRNNFLSKDMLFRGKVAKWSDIVEVYKADCEVGDIRMLHKLTDEHVIPEKIKKMKVKNCTQTLSEKTAAMLNYSSKFGTHADGTPVSSTMGSTAEAVLFWDRLFDSVNGSRGGSAPGKMRGPVKEVAGVSRHVEFWQEAIRTLNTISFVEPNTTQRKYVPSLKNWILTLKSFISLWSELKLGGVNLWYTRNMNQDPLENFFGRVRALNHRNNSPSPYTFQCTFKSLFITDILGPQSRNTNCEADIGETLVGFELFTELGNTCDTNEVSSVAGPSASVPATSGLAGAGEAIPLLQQARKEKQNVHSSAFTAGYVSRILIKAFECQACNETINSIDVSPIHSWICHRERSLLKGKNLNYPLPKFVQTFRELIKCINRYLDNFAHQPDVVKNIRLNFLNSIDIDFLGCTQHHSQLVDKFIKIVCRVQIHNWCNSINKILRGSFSEKLSPHLKSPMQAMALKKYKSCRLRKKINHNSYG</sequence>
<accession>A0ABD0SJH3</accession>
<evidence type="ECO:0000256" key="4">
    <source>
        <dbReference type="ARBA" id="ARBA00023125"/>
    </source>
</evidence>
<comment type="caution">
    <text evidence="8">The sequence shown here is derived from an EMBL/GenBank/DDBJ whole genome shotgun (WGS) entry which is preliminary data.</text>
</comment>
<feature type="compositionally biased region" description="Basic and acidic residues" evidence="6">
    <location>
        <begin position="184"/>
        <end position="207"/>
    </location>
</feature>
<dbReference type="Proteomes" id="UP001549921">
    <property type="component" value="Unassembled WGS sequence"/>
</dbReference>
<keyword evidence="1" id="KW-0479">Metal-binding</keyword>
<keyword evidence="2 5" id="KW-0863">Zinc-finger</keyword>
<evidence type="ECO:0000256" key="2">
    <source>
        <dbReference type="ARBA" id="ARBA00022771"/>
    </source>
</evidence>
<dbReference type="InterPro" id="IPR006612">
    <property type="entry name" value="THAP_Znf"/>
</dbReference>
<dbReference type="SUPFAM" id="SSF57716">
    <property type="entry name" value="Glucocorticoid receptor-like (DNA-binding domain)"/>
    <property type="match status" value="1"/>
</dbReference>
<evidence type="ECO:0000259" key="7">
    <source>
        <dbReference type="PROSITE" id="PS50950"/>
    </source>
</evidence>
<feature type="domain" description="THAP-type" evidence="7">
    <location>
        <begin position="1"/>
        <end position="81"/>
    </location>
</feature>
<dbReference type="Pfam" id="PF21787">
    <property type="entry name" value="TNP-like_RNaseH_N"/>
    <property type="match status" value="1"/>
</dbReference>
<proteinExistence type="predicted"/>
<dbReference type="InterPro" id="IPR048365">
    <property type="entry name" value="TNP-like_RNaseH_N"/>
</dbReference>
<dbReference type="EMBL" id="JBEDNZ010000020">
    <property type="protein sequence ID" value="KAL0819986.1"/>
    <property type="molecule type" value="Genomic_DNA"/>
</dbReference>
<organism evidence="8 9">
    <name type="scientific">Loxostege sticticalis</name>
    <name type="common">Beet webworm moth</name>
    <dbReference type="NCBI Taxonomy" id="481309"/>
    <lineage>
        <taxon>Eukaryota</taxon>
        <taxon>Metazoa</taxon>
        <taxon>Ecdysozoa</taxon>
        <taxon>Arthropoda</taxon>
        <taxon>Hexapoda</taxon>
        <taxon>Insecta</taxon>
        <taxon>Pterygota</taxon>
        <taxon>Neoptera</taxon>
        <taxon>Endopterygota</taxon>
        <taxon>Lepidoptera</taxon>
        <taxon>Glossata</taxon>
        <taxon>Ditrysia</taxon>
        <taxon>Pyraloidea</taxon>
        <taxon>Crambidae</taxon>
        <taxon>Pyraustinae</taxon>
        <taxon>Loxostege</taxon>
    </lineage>
</organism>
<name>A0ABD0SJH3_LOXSC</name>